<name>A0A7C4PN79_9CHLR</name>
<evidence type="ECO:0000313" key="19">
    <source>
        <dbReference type="EMBL" id="HGS22388.1"/>
    </source>
</evidence>
<evidence type="ECO:0000256" key="5">
    <source>
        <dbReference type="ARBA" id="ARBA00016340"/>
    </source>
</evidence>
<organism evidence="19">
    <name type="scientific">Anaerolinea thermolimosa</name>
    <dbReference type="NCBI Taxonomy" id="229919"/>
    <lineage>
        <taxon>Bacteria</taxon>
        <taxon>Bacillati</taxon>
        <taxon>Chloroflexota</taxon>
        <taxon>Anaerolineae</taxon>
        <taxon>Anaerolineales</taxon>
        <taxon>Anaerolineaceae</taxon>
        <taxon>Anaerolinea</taxon>
    </lineage>
</organism>
<dbReference type="PROSITE" id="PS00117">
    <property type="entry name" value="GAL_P_UDP_TRANSF_I"/>
    <property type="match status" value="1"/>
</dbReference>
<evidence type="ECO:0000256" key="8">
    <source>
        <dbReference type="ARBA" id="ARBA00022723"/>
    </source>
</evidence>
<comment type="cofactor">
    <cofactor evidence="14">
        <name>Zn(2+)</name>
        <dbReference type="ChEBI" id="CHEBI:29105"/>
    </cofactor>
    <text evidence="14">Binds 1 zinc ion per subunit.</text>
</comment>
<evidence type="ECO:0000256" key="15">
    <source>
        <dbReference type="PIRSR" id="PIRSR000808-4"/>
    </source>
</evidence>
<evidence type="ECO:0000256" key="16">
    <source>
        <dbReference type="RuleBase" id="RU000506"/>
    </source>
</evidence>
<evidence type="ECO:0000259" key="18">
    <source>
        <dbReference type="Pfam" id="PF02744"/>
    </source>
</evidence>
<accession>A0A7C4PN79</accession>
<dbReference type="InterPro" id="IPR001937">
    <property type="entry name" value="GalP_UDPtransf1"/>
</dbReference>
<evidence type="ECO:0000256" key="14">
    <source>
        <dbReference type="PIRSR" id="PIRSR000808-3"/>
    </source>
</evidence>
<feature type="binding site" evidence="15">
    <location>
        <position position="181"/>
    </location>
    <ligand>
        <name>Fe cation</name>
        <dbReference type="ChEBI" id="CHEBI:24875"/>
    </ligand>
</feature>
<dbReference type="GO" id="GO:0005737">
    <property type="term" value="C:cytoplasm"/>
    <property type="evidence" value="ECO:0007669"/>
    <property type="project" value="TreeGrafter"/>
</dbReference>
<dbReference type="FunFam" id="3.30.428.10:FF:000001">
    <property type="entry name" value="Galactose-1-phosphate uridylyltransferase"/>
    <property type="match status" value="1"/>
</dbReference>
<dbReference type="PANTHER" id="PTHR11943">
    <property type="entry name" value="GALACTOSE-1-PHOSPHATE URIDYLYLTRANSFERASE"/>
    <property type="match status" value="1"/>
</dbReference>
<evidence type="ECO:0000256" key="13">
    <source>
        <dbReference type="PIRSR" id="PIRSR000808-1"/>
    </source>
</evidence>
<feature type="domain" description="Galactose-1-phosphate uridyl transferase N-terminal" evidence="17">
    <location>
        <begin position="5"/>
        <end position="175"/>
    </location>
</feature>
<feature type="domain" description="Galactose-1-phosphate uridyl transferase C-terminal" evidence="18">
    <location>
        <begin position="182"/>
        <end position="344"/>
    </location>
</feature>
<dbReference type="GO" id="GO:0008108">
    <property type="term" value="F:UDP-glucose:hexose-1-phosphate uridylyltransferase activity"/>
    <property type="evidence" value="ECO:0007669"/>
    <property type="project" value="UniProtKB-UniRule"/>
</dbReference>
<dbReference type="UniPathway" id="UPA00214"/>
<dbReference type="Pfam" id="PF01087">
    <property type="entry name" value="GalP_UDP_transf"/>
    <property type="match status" value="1"/>
</dbReference>
<feature type="binding site" evidence="14">
    <location>
        <position position="112"/>
    </location>
    <ligand>
        <name>Zn(2+)</name>
        <dbReference type="ChEBI" id="CHEBI:29105"/>
    </ligand>
</feature>
<evidence type="ECO:0000256" key="3">
    <source>
        <dbReference type="ARBA" id="ARBA00010951"/>
    </source>
</evidence>
<evidence type="ECO:0000256" key="10">
    <source>
        <dbReference type="ARBA" id="ARBA00023144"/>
    </source>
</evidence>
<evidence type="ECO:0000256" key="4">
    <source>
        <dbReference type="ARBA" id="ARBA00012384"/>
    </source>
</evidence>
<feature type="binding site" evidence="15">
    <location>
        <position position="297"/>
    </location>
    <ligand>
        <name>Fe cation</name>
        <dbReference type="ChEBI" id="CHEBI:24875"/>
    </ligand>
</feature>
<dbReference type="Gene3D" id="3.30.428.10">
    <property type="entry name" value="HIT-like"/>
    <property type="match status" value="2"/>
</dbReference>
<dbReference type="NCBIfam" id="TIGR00209">
    <property type="entry name" value="galT_1"/>
    <property type="match status" value="1"/>
</dbReference>
<dbReference type="GO" id="GO:0008270">
    <property type="term" value="F:zinc ion binding"/>
    <property type="evidence" value="ECO:0007669"/>
    <property type="project" value="InterPro"/>
</dbReference>
<keyword evidence="10 16" id="KW-0299">Galactose metabolism</keyword>
<comment type="caution">
    <text evidence="19">The sequence shown here is derived from an EMBL/GenBank/DDBJ whole genome shotgun (WGS) entry which is preliminary data.</text>
</comment>
<evidence type="ECO:0000256" key="9">
    <source>
        <dbReference type="ARBA" id="ARBA00022833"/>
    </source>
</evidence>
<dbReference type="PIRSF" id="PIRSF000808">
    <property type="entry name" value="GalT"/>
    <property type="match status" value="1"/>
</dbReference>
<dbReference type="InterPro" id="IPR005850">
    <property type="entry name" value="GalP_Utransf_C"/>
</dbReference>
<keyword evidence="8 14" id="KW-0479">Metal-binding</keyword>
<feature type="active site" description="Tele-UMP-histidine intermediate" evidence="13">
    <location>
        <position position="165"/>
    </location>
</feature>
<keyword evidence="7 16" id="KW-0548">Nucleotidyltransferase</keyword>
<dbReference type="NCBIfam" id="NF008724">
    <property type="entry name" value="PRK11720.1"/>
    <property type="match status" value="1"/>
</dbReference>
<dbReference type="GO" id="GO:0033499">
    <property type="term" value="P:galactose catabolic process via UDP-galactose, Leloir pathway"/>
    <property type="evidence" value="ECO:0007669"/>
    <property type="project" value="TreeGrafter"/>
</dbReference>
<evidence type="ECO:0000259" key="17">
    <source>
        <dbReference type="Pfam" id="PF01087"/>
    </source>
</evidence>
<dbReference type="CDD" id="cd00608">
    <property type="entry name" value="GalT"/>
    <property type="match status" value="1"/>
</dbReference>
<evidence type="ECO:0000256" key="12">
    <source>
        <dbReference type="NCBIfam" id="TIGR00209"/>
    </source>
</evidence>
<feature type="binding site" evidence="14">
    <location>
        <position position="51"/>
    </location>
    <ligand>
        <name>Zn(2+)</name>
        <dbReference type="ChEBI" id="CHEBI:29105"/>
    </ligand>
</feature>
<gene>
    <name evidence="19" type="ORF">ENT37_11030</name>
</gene>
<reference evidence="19" key="1">
    <citation type="journal article" date="2020" name="mSystems">
        <title>Genome- and Community-Level Interaction Insights into Carbon Utilization and Element Cycling Functions of Hydrothermarchaeota in Hydrothermal Sediment.</title>
        <authorList>
            <person name="Zhou Z."/>
            <person name="Liu Y."/>
            <person name="Xu W."/>
            <person name="Pan J."/>
            <person name="Luo Z.H."/>
            <person name="Li M."/>
        </authorList>
    </citation>
    <scope>NUCLEOTIDE SEQUENCE [LARGE SCALE GENOMIC DNA]</scope>
    <source>
        <strain evidence="19">SpSt-573</strain>
    </source>
</reference>
<comment type="pathway">
    <text evidence="2 16">Carbohydrate metabolism; galactose metabolism.</text>
</comment>
<evidence type="ECO:0000256" key="11">
    <source>
        <dbReference type="ARBA" id="ARBA00023277"/>
    </source>
</evidence>
<comment type="similarity">
    <text evidence="3 16">Belongs to the galactose-1-phosphate uridylyltransferase type 1 family.</text>
</comment>
<protein>
    <recommendedName>
        <fullName evidence="5 12">Galactose-1-phosphate uridylyltransferase</fullName>
        <ecNumber evidence="4 12">2.7.7.12</ecNumber>
    </recommendedName>
</protein>
<dbReference type="EMBL" id="DSYK01000546">
    <property type="protein sequence ID" value="HGS22388.1"/>
    <property type="molecule type" value="Genomic_DNA"/>
</dbReference>
<feature type="binding site" evidence="15">
    <location>
        <position position="280"/>
    </location>
    <ligand>
        <name>Fe cation</name>
        <dbReference type="ChEBI" id="CHEBI:24875"/>
    </ligand>
</feature>
<evidence type="ECO:0000256" key="7">
    <source>
        <dbReference type="ARBA" id="ARBA00022695"/>
    </source>
</evidence>
<dbReference type="InterPro" id="IPR019779">
    <property type="entry name" value="GalP_UDPtransf1_His-AS"/>
</dbReference>
<dbReference type="Pfam" id="PF02744">
    <property type="entry name" value="GalP_UDP_tr_C"/>
    <property type="match status" value="1"/>
</dbReference>
<proteinExistence type="inferred from homology"/>
<keyword evidence="9 14" id="KW-0862">Zinc</keyword>
<evidence type="ECO:0000256" key="6">
    <source>
        <dbReference type="ARBA" id="ARBA00022679"/>
    </source>
</evidence>
<dbReference type="InterPro" id="IPR036265">
    <property type="entry name" value="HIT-like_sf"/>
</dbReference>
<dbReference type="InterPro" id="IPR005849">
    <property type="entry name" value="GalP_Utransf_N"/>
</dbReference>
<dbReference type="SUPFAM" id="SSF54197">
    <property type="entry name" value="HIT-like"/>
    <property type="match status" value="2"/>
</dbReference>
<dbReference type="FunFam" id="3.30.428.10:FF:000002">
    <property type="entry name" value="Galactose-1-phosphate uridylyltransferase"/>
    <property type="match status" value="1"/>
</dbReference>
<keyword evidence="11 16" id="KW-0119">Carbohydrate metabolism</keyword>
<dbReference type="EC" id="2.7.7.12" evidence="4 12"/>
<evidence type="ECO:0000256" key="1">
    <source>
        <dbReference type="ARBA" id="ARBA00001107"/>
    </source>
</evidence>
<sequence length="345" mass="39423">MNFDRPHRRLNLLTGQWVLVSPHRAKRPWLGQVEKVPPENLPQYDPACYLCPGNKRSVGVVNPPYTGTFVFDNDFAALLTPESDHDPQRTTGLFVAEEENGICRVICFSPRHDLSIPEMTQEDVEAVVRTWTEQTLDLGQKDFIQYVQVFENKGAMMGASNPHPHSQIWATGHIPNEPAIELERQAAYLAEHGSCLLCDYLEAERRSGERIIAANEDFTALVPFWAIWPFEVLVLANHHVASMPDLSPRQVSGLADILRQVTTRYDNLFEISFPYSMGFHQAPFDGKPHPEQHFHAHYYPPLLRSATVRKFMVGFEMLGMPQRDLTPETAAQRLRELPSTHYRLR</sequence>
<feature type="binding site" evidence="14">
    <location>
        <position position="163"/>
    </location>
    <ligand>
        <name>Zn(2+)</name>
        <dbReference type="ChEBI" id="CHEBI:29105"/>
    </ligand>
</feature>
<feature type="binding site" evidence="14">
    <location>
        <position position="48"/>
    </location>
    <ligand>
        <name>Zn(2+)</name>
        <dbReference type="ChEBI" id="CHEBI:29105"/>
    </ligand>
</feature>
<dbReference type="PANTHER" id="PTHR11943:SF1">
    <property type="entry name" value="GALACTOSE-1-PHOSPHATE URIDYLYLTRANSFERASE"/>
    <property type="match status" value="1"/>
</dbReference>
<dbReference type="AlphaFoldDB" id="A0A7C4PN79"/>
<evidence type="ECO:0000256" key="2">
    <source>
        <dbReference type="ARBA" id="ARBA00004947"/>
    </source>
</evidence>
<keyword evidence="6 16" id="KW-0808">Transferase</keyword>
<feature type="binding site" evidence="15">
    <location>
        <position position="295"/>
    </location>
    <ligand>
        <name>Fe cation</name>
        <dbReference type="ChEBI" id="CHEBI:24875"/>
    </ligand>
</feature>
<comment type="cofactor">
    <cofactor evidence="15">
        <name>Fe cation</name>
        <dbReference type="ChEBI" id="CHEBI:24875"/>
    </cofactor>
    <text evidence="15">Binds 1 Fe cation per subunit.</text>
</comment>
<comment type="catalytic activity">
    <reaction evidence="1 16">
        <text>alpha-D-galactose 1-phosphate + UDP-alpha-D-glucose = alpha-D-glucose 1-phosphate + UDP-alpha-D-galactose</text>
        <dbReference type="Rhea" id="RHEA:13989"/>
        <dbReference type="ChEBI" id="CHEBI:58336"/>
        <dbReference type="ChEBI" id="CHEBI:58601"/>
        <dbReference type="ChEBI" id="CHEBI:58885"/>
        <dbReference type="ChEBI" id="CHEBI:66914"/>
        <dbReference type="EC" id="2.7.7.12"/>
    </reaction>
</comment>
<keyword evidence="15" id="KW-0408">Iron</keyword>